<evidence type="ECO:0000256" key="2">
    <source>
        <dbReference type="ARBA" id="ARBA00023134"/>
    </source>
</evidence>
<dbReference type="Proteomes" id="UP000835052">
    <property type="component" value="Unassembled WGS sequence"/>
</dbReference>
<keyword evidence="2" id="KW-0342">GTP-binding</keyword>
<sequence>MRRRWRWNGRKRRACSSPTQPTAFLYNMFQQYLITTRRSCLWTGSVVNLGLWDTAGQEDYDRLRPLSYPQTDVFILCFSVVAPVSYDNVATKWVPEIRQHCPEAPIILVGTKIDLRDNPEAIRSLQAEGRASISKSQGQKMATRVRAIKYHECSALTQQGLSQVFEEAMRAVIAPKPVKKKKMCTLIGILSGGSTIVRVRVIGSAGSGKTSLLSAVILNTFNEQYSPTLFDNFNISIRLKGGHCVNLSFWDTAGQKNLDKMRLRNYKEVDLVVICYSTVDKESANELKSRWVRETRRASGKVPIIILGTKTDLRESMKGRGSVTQTMNYMQGLTLARSLKATAFFECSALTQRGLHEAFYQIAQIGYDHLNGKTVKLA</sequence>
<protein>
    <submittedName>
        <fullName evidence="3">Uncharacterized protein</fullName>
    </submittedName>
</protein>
<organism evidence="3 4">
    <name type="scientific">Caenorhabditis auriculariae</name>
    <dbReference type="NCBI Taxonomy" id="2777116"/>
    <lineage>
        <taxon>Eukaryota</taxon>
        <taxon>Metazoa</taxon>
        <taxon>Ecdysozoa</taxon>
        <taxon>Nematoda</taxon>
        <taxon>Chromadorea</taxon>
        <taxon>Rhabditida</taxon>
        <taxon>Rhabditina</taxon>
        <taxon>Rhabditomorpha</taxon>
        <taxon>Rhabditoidea</taxon>
        <taxon>Rhabditidae</taxon>
        <taxon>Peloderinae</taxon>
        <taxon>Caenorhabditis</taxon>
    </lineage>
</organism>
<comment type="caution">
    <text evidence="3">The sequence shown here is derived from an EMBL/GenBank/DDBJ whole genome shotgun (WGS) entry which is preliminary data.</text>
</comment>
<accession>A0A8S1GVW3</accession>
<dbReference type="SMART" id="SM00174">
    <property type="entry name" value="RHO"/>
    <property type="match status" value="2"/>
</dbReference>
<dbReference type="CDD" id="cd00157">
    <property type="entry name" value="Rho"/>
    <property type="match status" value="2"/>
</dbReference>
<dbReference type="InterPro" id="IPR001806">
    <property type="entry name" value="Small_GTPase"/>
</dbReference>
<evidence type="ECO:0000313" key="4">
    <source>
        <dbReference type="Proteomes" id="UP000835052"/>
    </source>
</evidence>
<dbReference type="SMART" id="SM00175">
    <property type="entry name" value="RAB"/>
    <property type="match status" value="1"/>
</dbReference>
<dbReference type="GO" id="GO:0007264">
    <property type="term" value="P:small GTPase-mediated signal transduction"/>
    <property type="evidence" value="ECO:0007669"/>
    <property type="project" value="InterPro"/>
</dbReference>
<dbReference type="OrthoDB" id="8830751at2759"/>
<dbReference type="PROSITE" id="PS51421">
    <property type="entry name" value="RAS"/>
    <property type="match status" value="1"/>
</dbReference>
<evidence type="ECO:0000256" key="1">
    <source>
        <dbReference type="ARBA" id="ARBA00022741"/>
    </source>
</evidence>
<dbReference type="EMBL" id="CAJGYM010000006">
    <property type="protein sequence ID" value="CAD6187429.1"/>
    <property type="molecule type" value="Genomic_DNA"/>
</dbReference>
<dbReference type="SMART" id="SM00173">
    <property type="entry name" value="RAS"/>
    <property type="match status" value="1"/>
</dbReference>
<dbReference type="NCBIfam" id="TIGR00231">
    <property type="entry name" value="small_GTP"/>
    <property type="match status" value="2"/>
</dbReference>
<keyword evidence="1" id="KW-0547">Nucleotide-binding</keyword>
<gene>
    <name evidence="3" type="ORF">CAUJ_LOCUS3348</name>
</gene>
<dbReference type="InterPro" id="IPR005225">
    <property type="entry name" value="Small_GTP-bd"/>
</dbReference>
<proteinExistence type="predicted"/>
<dbReference type="Pfam" id="PF00071">
    <property type="entry name" value="Ras"/>
    <property type="match status" value="2"/>
</dbReference>
<dbReference type="Gene3D" id="3.40.50.300">
    <property type="entry name" value="P-loop containing nucleotide triphosphate hydrolases"/>
    <property type="match status" value="2"/>
</dbReference>
<name>A0A8S1GVW3_9PELO</name>
<dbReference type="InterPro" id="IPR027417">
    <property type="entry name" value="P-loop_NTPase"/>
</dbReference>
<dbReference type="SUPFAM" id="SSF52540">
    <property type="entry name" value="P-loop containing nucleoside triphosphate hydrolases"/>
    <property type="match status" value="2"/>
</dbReference>
<dbReference type="AlphaFoldDB" id="A0A8S1GVW3"/>
<keyword evidence="4" id="KW-1185">Reference proteome</keyword>
<dbReference type="GO" id="GO:0005525">
    <property type="term" value="F:GTP binding"/>
    <property type="evidence" value="ECO:0007669"/>
    <property type="project" value="UniProtKB-KW"/>
</dbReference>
<evidence type="ECO:0000313" key="3">
    <source>
        <dbReference type="EMBL" id="CAD6187429.1"/>
    </source>
</evidence>
<dbReference type="FunFam" id="3.40.50.300:FF:000118">
    <property type="entry name" value="Rho-related GTP-binding protein RhoG"/>
    <property type="match status" value="1"/>
</dbReference>
<dbReference type="PROSITE" id="PS51419">
    <property type="entry name" value="RAB"/>
    <property type="match status" value="1"/>
</dbReference>
<dbReference type="InterPro" id="IPR003578">
    <property type="entry name" value="Small_GTPase_Rho"/>
</dbReference>
<dbReference type="GO" id="GO:0003924">
    <property type="term" value="F:GTPase activity"/>
    <property type="evidence" value="ECO:0007669"/>
    <property type="project" value="InterPro"/>
</dbReference>
<dbReference type="PANTHER" id="PTHR24072">
    <property type="entry name" value="RHO FAMILY GTPASE"/>
    <property type="match status" value="1"/>
</dbReference>
<reference evidence="3" key="1">
    <citation type="submission" date="2020-10" db="EMBL/GenBank/DDBJ databases">
        <authorList>
            <person name="Kikuchi T."/>
        </authorList>
    </citation>
    <scope>NUCLEOTIDE SEQUENCE</scope>
    <source>
        <strain evidence="3">NKZ352</strain>
    </source>
</reference>
<dbReference type="PRINTS" id="PR00449">
    <property type="entry name" value="RASTRNSFRMNG"/>
</dbReference>
<dbReference type="PROSITE" id="PS51420">
    <property type="entry name" value="RHO"/>
    <property type="match status" value="2"/>
</dbReference>